<evidence type="ECO:0000313" key="2">
    <source>
        <dbReference type="EMBL" id="TNN54885.1"/>
    </source>
</evidence>
<feature type="region of interest" description="Disordered" evidence="1">
    <location>
        <begin position="1"/>
        <end position="30"/>
    </location>
</feature>
<proteinExistence type="predicted"/>
<dbReference type="Proteomes" id="UP000314294">
    <property type="component" value="Unassembled WGS sequence"/>
</dbReference>
<gene>
    <name evidence="2" type="ORF">EYF80_034915</name>
</gene>
<protein>
    <submittedName>
        <fullName evidence="2">Uncharacterized protein</fullName>
    </submittedName>
</protein>
<feature type="region of interest" description="Disordered" evidence="1">
    <location>
        <begin position="93"/>
        <end position="120"/>
    </location>
</feature>
<evidence type="ECO:0000313" key="3">
    <source>
        <dbReference type="Proteomes" id="UP000314294"/>
    </source>
</evidence>
<name>A0A4Z2GP06_9TELE</name>
<evidence type="ECO:0000256" key="1">
    <source>
        <dbReference type="SAM" id="MobiDB-lite"/>
    </source>
</evidence>
<comment type="caution">
    <text evidence="2">The sequence shown here is derived from an EMBL/GenBank/DDBJ whole genome shotgun (WGS) entry which is preliminary data.</text>
</comment>
<sequence length="219" mass="23590">MGLIRPGQSESSQRVEGAHNGPYGSDPHRDGVVVGVLWTRRETPRLHQQQRVHKLLLGALRVGAELGPAAPAEAQQVQSVDGSAAGERVQVLDPKGDPASEAVQQDQRGSGPGGGVGGRTWLAKERQGPQIVFVGYADVLSGERLLHIWENYGTIEMGGKWDQVKGSLRGAQPVLIHKEDAVQRRRDSPVGFVTPTARPLSDGISTVKILFKEVDPPRL</sequence>
<accession>A0A4Z2GP06</accession>
<organism evidence="2 3">
    <name type="scientific">Liparis tanakae</name>
    <name type="common">Tanaka's snailfish</name>
    <dbReference type="NCBI Taxonomy" id="230148"/>
    <lineage>
        <taxon>Eukaryota</taxon>
        <taxon>Metazoa</taxon>
        <taxon>Chordata</taxon>
        <taxon>Craniata</taxon>
        <taxon>Vertebrata</taxon>
        <taxon>Euteleostomi</taxon>
        <taxon>Actinopterygii</taxon>
        <taxon>Neopterygii</taxon>
        <taxon>Teleostei</taxon>
        <taxon>Neoteleostei</taxon>
        <taxon>Acanthomorphata</taxon>
        <taxon>Eupercaria</taxon>
        <taxon>Perciformes</taxon>
        <taxon>Cottioidei</taxon>
        <taxon>Cottales</taxon>
        <taxon>Liparidae</taxon>
        <taxon>Liparis</taxon>
    </lineage>
</organism>
<dbReference type="AlphaFoldDB" id="A0A4Z2GP06"/>
<reference evidence="2 3" key="1">
    <citation type="submission" date="2019-03" db="EMBL/GenBank/DDBJ databases">
        <title>First draft genome of Liparis tanakae, snailfish: a comprehensive survey of snailfish specific genes.</title>
        <authorList>
            <person name="Kim W."/>
            <person name="Song I."/>
            <person name="Jeong J.-H."/>
            <person name="Kim D."/>
            <person name="Kim S."/>
            <person name="Ryu S."/>
            <person name="Song J.Y."/>
            <person name="Lee S.K."/>
        </authorList>
    </citation>
    <scope>NUCLEOTIDE SEQUENCE [LARGE SCALE GENOMIC DNA]</scope>
    <source>
        <tissue evidence="2">Muscle</tissue>
    </source>
</reference>
<dbReference type="EMBL" id="SRLO01000472">
    <property type="protein sequence ID" value="TNN54885.1"/>
    <property type="molecule type" value="Genomic_DNA"/>
</dbReference>
<keyword evidence="3" id="KW-1185">Reference proteome</keyword>